<dbReference type="InterPro" id="IPR005493">
    <property type="entry name" value="RraA/RraA-like"/>
</dbReference>
<proteinExistence type="predicted"/>
<dbReference type="OrthoDB" id="1476984at2759"/>
<dbReference type="Proteomes" id="UP000028545">
    <property type="component" value="Unassembled WGS sequence"/>
</dbReference>
<organism evidence="2 3">
    <name type="scientific">Pseudallescheria apiosperma</name>
    <name type="common">Scedosporium apiospermum</name>
    <dbReference type="NCBI Taxonomy" id="563466"/>
    <lineage>
        <taxon>Eukaryota</taxon>
        <taxon>Fungi</taxon>
        <taxon>Dikarya</taxon>
        <taxon>Ascomycota</taxon>
        <taxon>Pezizomycotina</taxon>
        <taxon>Sordariomycetes</taxon>
        <taxon>Hypocreomycetidae</taxon>
        <taxon>Microascales</taxon>
        <taxon>Microascaceae</taxon>
        <taxon>Scedosporium</taxon>
    </lineage>
</organism>
<dbReference type="GO" id="GO:0046872">
    <property type="term" value="F:metal ion binding"/>
    <property type="evidence" value="ECO:0007669"/>
    <property type="project" value="UniProtKB-KW"/>
</dbReference>
<dbReference type="CDD" id="cd16841">
    <property type="entry name" value="RraA_family"/>
    <property type="match status" value="1"/>
</dbReference>
<dbReference type="PANTHER" id="PTHR33254:SF4">
    <property type="entry name" value="4-HYDROXY-4-METHYL-2-OXOGLUTARATE ALDOLASE 3-RELATED"/>
    <property type="match status" value="1"/>
</dbReference>
<dbReference type="HOGENOM" id="CLU_072626_0_1_1"/>
<dbReference type="InterPro" id="IPR036704">
    <property type="entry name" value="RraA/RraA-like_sf"/>
</dbReference>
<sequence>MASSNVLKRLAEFATCDIGDALVKLKHPYGGFLEGITMWSPERRAGSAKIFGPAVTVKMVLASDTAAPTPARHFVDCNEKGKVMFVQQPKGLYSACWGGLMSTRAKVLGAAGVIIDGKFRDIGEHRELGFPLFAREMSILGSNTFTKASEINVPLQFKGDLWINPDDLVVGDADGVVVVPPSLAEKVVALCEERAEIDKKTIEALLNGAEMGPTIKQLRKQ</sequence>
<dbReference type="EMBL" id="JOWA01000165">
    <property type="protein sequence ID" value="KEZ38961.1"/>
    <property type="molecule type" value="Genomic_DNA"/>
</dbReference>
<evidence type="ECO:0000256" key="1">
    <source>
        <dbReference type="PIRSR" id="PIRSR605493-1"/>
    </source>
</evidence>
<evidence type="ECO:0000313" key="3">
    <source>
        <dbReference type="Proteomes" id="UP000028545"/>
    </source>
</evidence>
<accession>A0A084FV49</accession>
<dbReference type="OMA" id="FTVRCPP"/>
<dbReference type="AlphaFoldDB" id="A0A084FV49"/>
<feature type="binding site" evidence="1">
    <location>
        <begin position="98"/>
        <end position="101"/>
    </location>
    <ligand>
        <name>substrate</name>
    </ligand>
</feature>
<dbReference type="Gene3D" id="3.50.30.40">
    <property type="entry name" value="Ribonuclease E inhibitor RraA/RraA-like"/>
    <property type="match status" value="1"/>
</dbReference>
<dbReference type="KEGG" id="sapo:SAPIO_CDS10313"/>
<dbReference type="PANTHER" id="PTHR33254">
    <property type="entry name" value="4-HYDROXY-4-METHYL-2-OXOGLUTARATE ALDOLASE 3-RELATED"/>
    <property type="match status" value="1"/>
</dbReference>
<keyword evidence="3" id="KW-1185">Reference proteome</keyword>
<evidence type="ECO:0000313" key="2">
    <source>
        <dbReference type="EMBL" id="KEZ38961.1"/>
    </source>
</evidence>
<keyword evidence="1" id="KW-0479">Metal-binding</keyword>
<dbReference type="VEuPathDB" id="FungiDB:SAPIO_CDS10313"/>
<dbReference type="RefSeq" id="XP_016638760.1">
    <property type="nucleotide sequence ID" value="XM_016783919.1"/>
</dbReference>
<dbReference type="GO" id="GO:0032259">
    <property type="term" value="P:methylation"/>
    <property type="evidence" value="ECO:0007669"/>
    <property type="project" value="UniProtKB-KW"/>
</dbReference>
<keyword evidence="2" id="KW-0808">Transferase</keyword>
<keyword evidence="1" id="KW-0460">Magnesium</keyword>
<keyword evidence="2" id="KW-0489">Methyltransferase</keyword>
<name>A0A084FV49_PSEDA</name>
<feature type="binding site" evidence="1">
    <location>
        <position position="121"/>
    </location>
    <ligand>
        <name>Mg(2+)</name>
        <dbReference type="ChEBI" id="CHEBI:18420"/>
    </ligand>
</feature>
<dbReference type="SUPFAM" id="SSF89562">
    <property type="entry name" value="RraA-like"/>
    <property type="match status" value="1"/>
</dbReference>
<comment type="cofactor">
    <cofactor evidence="1">
        <name>Mg(2+)</name>
        <dbReference type="ChEBI" id="CHEBI:18420"/>
    </cofactor>
</comment>
<dbReference type="Pfam" id="PF03737">
    <property type="entry name" value="RraA-like"/>
    <property type="match status" value="1"/>
</dbReference>
<feature type="binding site" evidence="1">
    <location>
        <position position="120"/>
    </location>
    <ligand>
        <name>substrate</name>
    </ligand>
</feature>
<dbReference type="GO" id="GO:0008168">
    <property type="term" value="F:methyltransferase activity"/>
    <property type="evidence" value="ECO:0007669"/>
    <property type="project" value="UniProtKB-KW"/>
</dbReference>
<dbReference type="GO" id="GO:0008948">
    <property type="term" value="F:oxaloacetate decarboxylase activity"/>
    <property type="evidence" value="ECO:0007669"/>
    <property type="project" value="TreeGrafter"/>
</dbReference>
<dbReference type="GeneID" id="27719497"/>
<dbReference type="GO" id="GO:0047443">
    <property type="term" value="F:4-hydroxy-4-methyl-2-oxoglutarate aldolase activity"/>
    <property type="evidence" value="ECO:0007669"/>
    <property type="project" value="TreeGrafter"/>
</dbReference>
<protein>
    <submittedName>
        <fullName evidence="2">Ribonuclease e inhibitor rraa dimethylmenaquinone methyltransferase</fullName>
    </submittedName>
</protein>
<reference evidence="2 3" key="1">
    <citation type="journal article" date="2014" name="Genome Announc.">
        <title>Draft genome sequence of the pathogenic fungus Scedosporium apiospermum.</title>
        <authorList>
            <person name="Vandeputte P."/>
            <person name="Ghamrawi S."/>
            <person name="Rechenmann M."/>
            <person name="Iltis A."/>
            <person name="Giraud S."/>
            <person name="Fleury M."/>
            <person name="Thornton C."/>
            <person name="Delhaes L."/>
            <person name="Meyer W."/>
            <person name="Papon N."/>
            <person name="Bouchara J.P."/>
        </authorList>
    </citation>
    <scope>NUCLEOTIDE SEQUENCE [LARGE SCALE GENOMIC DNA]</scope>
    <source>
        <strain evidence="2 3">IHEM 14462</strain>
    </source>
</reference>
<gene>
    <name evidence="2" type="ORF">SAPIO_CDS10313</name>
</gene>
<comment type="caution">
    <text evidence="2">The sequence shown here is derived from an EMBL/GenBank/DDBJ whole genome shotgun (WGS) entry which is preliminary data.</text>
</comment>